<keyword evidence="2" id="KW-1185">Reference proteome</keyword>
<reference evidence="1 2" key="1">
    <citation type="journal article" date="2018" name="Sci. Data">
        <title>The draft genome sequence of cork oak.</title>
        <authorList>
            <person name="Ramos A.M."/>
            <person name="Usie A."/>
            <person name="Barbosa P."/>
            <person name="Barros P.M."/>
            <person name="Capote T."/>
            <person name="Chaves I."/>
            <person name="Simoes F."/>
            <person name="Abreu I."/>
            <person name="Carrasquinho I."/>
            <person name="Faro C."/>
            <person name="Guimaraes J.B."/>
            <person name="Mendonca D."/>
            <person name="Nobrega F."/>
            <person name="Rodrigues L."/>
            <person name="Saibo N.J.M."/>
            <person name="Varela M.C."/>
            <person name="Egas C."/>
            <person name="Matos J."/>
            <person name="Miguel C.M."/>
            <person name="Oliveira M.M."/>
            <person name="Ricardo C.P."/>
            <person name="Goncalves S."/>
        </authorList>
    </citation>
    <scope>NUCLEOTIDE SEQUENCE [LARGE SCALE GENOMIC DNA]</scope>
    <source>
        <strain evidence="2">cv. HL8</strain>
    </source>
</reference>
<name>A0AAW0KG06_QUESU</name>
<accession>A0AAW0KG06</accession>
<dbReference type="EMBL" id="PKMF04000326">
    <property type="protein sequence ID" value="KAK7837578.1"/>
    <property type="molecule type" value="Genomic_DNA"/>
</dbReference>
<organism evidence="1 2">
    <name type="scientific">Quercus suber</name>
    <name type="common">Cork oak</name>
    <dbReference type="NCBI Taxonomy" id="58331"/>
    <lineage>
        <taxon>Eukaryota</taxon>
        <taxon>Viridiplantae</taxon>
        <taxon>Streptophyta</taxon>
        <taxon>Embryophyta</taxon>
        <taxon>Tracheophyta</taxon>
        <taxon>Spermatophyta</taxon>
        <taxon>Magnoliopsida</taxon>
        <taxon>eudicotyledons</taxon>
        <taxon>Gunneridae</taxon>
        <taxon>Pentapetalae</taxon>
        <taxon>rosids</taxon>
        <taxon>fabids</taxon>
        <taxon>Fagales</taxon>
        <taxon>Fagaceae</taxon>
        <taxon>Quercus</taxon>
    </lineage>
</organism>
<proteinExistence type="predicted"/>
<sequence>MKTREVEVIVGGAANQYLVLATVVTDAKITSIINHVLNYPLGCTIPHTQIILLLSSIDIHTVITTEKNMTDLANAMSAKKRVQNTFIVVTVATSTFTSDVLLYHSPSKLKSMTTN</sequence>
<protein>
    <submittedName>
        <fullName evidence="1">Uncharacterized protein</fullName>
    </submittedName>
</protein>
<comment type="caution">
    <text evidence="1">The sequence shown here is derived from an EMBL/GenBank/DDBJ whole genome shotgun (WGS) entry which is preliminary data.</text>
</comment>
<dbReference type="AlphaFoldDB" id="A0AAW0KG06"/>
<gene>
    <name evidence="1" type="ORF">CFP56_021084</name>
</gene>
<evidence type="ECO:0000313" key="1">
    <source>
        <dbReference type="EMBL" id="KAK7837578.1"/>
    </source>
</evidence>
<evidence type="ECO:0000313" key="2">
    <source>
        <dbReference type="Proteomes" id="UP000237347"/>
    </source>
</evidence>
<dbReference type="Proteomes" id="UP000237347">
    <property type="component" value="Unassembled WGS sequence"/>
</dbReference>